<gene>
    <name evidence="1" type="ORF">MHI_LOCUS837973</name>
</gene>
<keyword evidence="2" id="KW-1185">Reference proteome</keyword>
<organism evidence="1 2">
    <name type="scientific">Heterotrigona itama</name>
    <dbReference type="NCBI Taxonomy" id="395501"/>
    <lineage>
        <taxon>Eukaryota</taxon>
        <taxon>Metazoa</taxon>
        <taxon>Ecdysozoa</taxon>
        <taxon>Arthropoda</taxon>
        <taxon>Hexapoda</taxon>
        <taxon>Insecta</taxon>
        <taxon>Pterygota</taxon>
        <taxon>Neoptera</taxon>
        <taxon>Endopterygota</taxon>
        <taxon>Hymenoptera</taxon>
        <taxon>Apocrita</taxon>
        <taxon>Aculeata</taxon>
        <taxon>Apoidea</taxon>
        <taxon>Anthophila</taxon>
        <taxon>Apidae</taxon>
        <taxon>Heterotrigona</taxon>
    </lineage>
</organism>
<comment type="caution">
    <text evidence="1">The sequence shown here is derived from an EMBL/GenBank/DDBJ whole genome shotgun (WGS) entry which is preliminary data.</text>
</comment>
<dbReference type="EMBL" id="CAJDYZ010011175">
    <property type="protein sequence ID" value="CAD1479026.1"/>
    <property type="molecule type" value="Genomic_DNA"/>
</dbReference>
<dbReference type="OrthoDB" id="10568865at2759"/>
<reference evidence="1" key="1">
    <citation type="submission" date="2020-07" db="EMBL/GenBank/DDBJ databases">
        <authorList>
            <person name="Nazaruddin N."/>
        </authorList>
    </citation>
    <scope>NUCLEOTIDE SEQUENCE</scope>
</reference>
<evidence type="ECO:0000313" key="2">
    <source>
        <dbReference type="Proteomes" id="UP000752696"/>
    </source>
</evidence>
<proteinExistence type="predicted"/>
<name>A0A6V7HEQ5_9HYME</name>
<accession>A0A6V7HEQ5</accession>
<protein>
    <submittedName>
        <fullName evidence="1">Uncharacterized protein</fullName>
    </submittedName>
</protein>
<feature type="non-terminal residue" evidence="1">
    <location>
        <position position="1"/>
    </location>
</feature>
<dbReference type="Proteomes" id="UP000752696">
    <property type="component" value="Unassembled WGS sequence"/>
</dbReference>
<evidence type="ECO:0000313" key="1">
    <source>
        <dbReference type="EMBL" id="CAD1479026.1"/>
    </source>
</evidence>
<sequence>ISHEFCVFELDQSFLFFIPTFRAKCVRIGFKLIKDCSANGGIRFLGFSNPKSIILMIDF</sequence>
<dbReference type="AlphaFoldDB" id="A0A6V7HEQ5"/>